<dbReference type="GO" id="GO:0001561">
    <property type="term" value="P:fatty acid alpha-oxidation"/>
    <property type="evidence" value="ECO:0007669"/>
    <property type="project" value="InterPro"/>
</dbReference>
<name>A0A938YP51_9ACTN</name>
<keyword evidence="1" id="KW-0223">Dioxygenase</keyword>
<dbReference type="PANTHER" id="PTHR21308">
    <property type="entry name" value="PHYTANOYL-COA ALPHA-HYDROXYLASE"/>
    <property type="match status" value="1"/>
</dbReference>
<sequence length="391" mass="42256">MTSLAPKPPVFLSRDDCDLREFAALLESGTDLADYPYADAVSGGVLIYSDRLLDHLDTASGRRDVQAEIARALSDGPGIVVFRNAFDPDLIDRATAAFFDLLAQEKAAGMVGGDHFAKPGANDRVWNALEKLAVADPALFAEYFSNDYVALAAGAWLGANYQMNAALNIVNPGGRAQVAHRDYHLGFMPLETALTYPAHVHRLSPALTLQGAVAHCDMPIETGPTLYLPHSHKYLPGYVAFSLPEFQEYFAEHHVQQALGKGDAVFFNPALMHGAGTNTTPDVRRMANLLQISSAFGRCLEAVDTTRMSIAVYPTLQELSAAGTPARLVDNVVTAVSEGYPYPTNLDRDQPLGSINPQSQSDLLRQALAEGWTPARTTEALLAQAARHLTH</sequence>
<protein>
    <submittedName>
        <fullName evidence="1">Phytanoyl-CoA dioxygenase family protein</fullName>
    </submittedName>
</protein>
<evidence type="ECO:0000313" key="1">
    <source>
        <dbReference type="EMBL" id="MBM9476937.1"/>
    </source>
</evidence>
<dbReference type="InterPro" id="IPR008775">
    <property type="entry name" value="Phytyl_CoA_dOase-like"/>
</dbReference>
<proteinExistence type="predicted"/>
<dbReference type="Proteomes" id="UP000663801">
    <property type="component" value="Unassembled WGS sequence"/>
</dbReference>
<dbReference type="Gene3D" id="2.60.120.620">
    <property type="entry name" value="q2cbj1_9rhob like domain"/>
    <property type="match status" value="1"/>
</dbReference>
<dbReference type="InterPro" id="IPR047128">
    <property type="entry name" value="PhyH"/>
</dbReference>
<dbReference type="GO" id="GO:0048244">
    <property type="term" value="F:phytanoyl-CoA dioxygenase activity"/>
    <property type="evidence" value="ECO:0007669"/>
    <property type="project" value="InterPro"/>
</dbReference>
<dbReference type="AlphaFoldDB" id="A0A938YP51"/>
<reference evidence="1" key="1">
    <citation type="submission" date="2021-01" db="EMBL/GenBank/DDBJ databases">
        <title>KCTC 19127 draft genome.</title>
        <authorList>
            <person name="An D."/>
        </authorList>
    </citation>
    <scope>NUCLEOTIDE SEQUENCE</scope>
    <source>
        <strain evidence="1">KCTC 19127</strain>
    </source>
</reference>
<dbReference type="RefSeq" id="WP_205257051.1">
    <property type="nucleotide sequence ID" value="NZ_BAAAPV010000001.1"/>
</dbReference>
<organism evidence="1 2">
    <name type="scientific">Nakamurella flavida</name>
    <dbReference type="NCBI Taxonomy" id="363630"/>
    <lineage>
        <taxon>Bacteria</taxon>
        <taxon>Bacillati</taxon>
        <taxon>Actinomycetota</taxon>
        <taxon>Actinomycetes</taxon>
        <taxon>Nakamurellales</taxon>
        <taxon>Nakamurellaceae</taxon>
        <taxon>Nakamurella</taxon>
    </lineage>
</organism>
<keyword evidence="1" id="KW-0560">Oxidoreductase</keyword>
<dbReference type="Pfam" id="PF05721">
    <property type="entry name" value="PhyH"/>
    <property type="match status" value="1"/>
</dbReference>
<dbReference type="SUPFAM" id="SSF51197">
    <property type="entry name" value="Clavaminate synthase-like"/>
    <property type="match status" value="1"/>
</dbReference>
<gene>
    <name evidence="1" type="ORF">JL107_10810</name>
</gene>
<accession>A0A938YP51</accession>
<evidence type="ECO:0000313" key="2">
    <source>
        <dbReference type="Proteomes" id="UP000663801"/>
    </source>
</evidence>
<keyword evidence="2" id="KW-1185">Reference proteome</keyword>
<dbReference type="EMBL" id="JAERWL010000009">
    <property type="protein sequence ID" value="MBM9476937.1"/>
    <property type="molecule type" value="Genomic_DNA"/>
</dbReference>
<dbReference type="PANTHER" id="PTHR21308:SF8">
    <property type="entry name" value="PHYTANOYL-COA DIOXYGENASE FAMILY PROTEIN (AFU_ORTHOLOGUE AFUA_2G09620)"/>
    <property type="match status" value="1"/>
</dbReference>
<comment type="caution">
    <text evidence="1">The sequence shown here is derived from an EMBL/GenBank/DDBJ whole genome shotgun (WGS) entry which is preliminary data.</text>
</comment>